<evidence type="ECO:0000313" key="7">
    <source>
        <dbReference type="Proteomes" id="UP000807353"/>
    </source>
</evidence>
<keyword evidence="4 5" id="KW-0472">Membrane</keyword>
<dbReference type="InterPro" id="IPR006696">
    <property type="entry name" value="DUF423"/>
</dbReference>
<dbReference type="GO" id="GO:0016020">
    <property type="term" value="C:membrane"/>
    <property type="evidence" value="ECO:0007669"/>
    <property type="project" value="UniProtKB-SubCell"/>
</dbReference>
<sequence>MNGPSAVTPLLSSHPWVESRLLWKSGAMIASLGIVAGAYGAHGLGRRSGTTPEGLQAWQTASQYAVYNGLTLLLVSLHPRFSLHRFSAPAIAAGGLLFSGSIMALVLGGDRLKFLGPITPIGGMLMIAG</sequence>
<evidence type="ECO:0000256" key="2">
    <source>
        <dbReference type="ARBA" id="ARBA00022692"/>
    </source>
</evidence>
<dbReference type="PANTHER" id="PTHR43461">
    <property type="entry name" value="TRANSMEMBRANE PROTEIN 256"/>
    <property type="match status" value="1"/>
</dbReference>
<evidence type="ECO:0000256" key="1">
    <source>
        <dbReference type="ARBA" id="ARBA00004141"/>
    </source>
</evidence>
<dbReference type="Pfam" id="PF04241">
    <property type="entry name" value="DUF423"/>
    <property type="match status" value="1"/>
</dbReference>
<organism evidence="6 7">
    <name type="scientific">Collybia nuda</name>
    <dbReference type="NCBI Taxonomy" id="64659"/>
    <lineage>
        <taxon>Eukaryota</taxon>
        <taxon>Fungi</taxon>
        <taxon>Dikarya</taxon>
        <taxon>Basidiomycota</taxon>
        <taxon>Agaricomycotina</taxon>
        <taxon>Agaricomycetes</taxon>
        <taxon>Agaricomycetidae</taxon>
        <taxon>Agaricales</taxon>
        <taxon>Tricholomatineae</taxon>
        <taxon>Clitocybaceae</taxon>
        <taxon>Collybia</taxon>
    </lineage>
</organism>
<reference evidence="6" key="1">
    <citation type="submission" date="2020-11" db="EMBL/GenBank/DDBJ databases">
        <authorList>
            <consortium name="DOE Joint Genome Institute"/>
            <person name="Ahrendt S."/>
            <person name="Riley R."/>
            <person name="Andreopoulos W."/>
            <person name="Labutti K."/>
            <person name="Pangilinan J."/>
            <person name="Ruiz-Duenas F.J."/>
            <person name="Barrasa J.M."/>
            <person name="Sanchez-Garcia M."/>
            <person name="Camarero S."/>
            <person name="Miyauchi S."/>
            <person name="Serrano A."/>
            <person name="Linde D."/>
            <person name="Babiker R."/>
            <person name="Drula E."/>
            <person name="Ayuso-Fernandez I."/>
            <person name="Pacheco R."/>
            <person name="Padilla G."/>
            <person name="Ferreira P."/>
            <person name="Barriuso J."/>
            <person name="Kellner H."/>
            <person name="Castanera R."/>
            <person name="Alfaro M."/>
            <person name="Ramirez L."/>
            <person name="Pisabarro A.G."/>
            <person name="Kuo A."/>
            <person name="Tritt A."/>
            <person name="Lipzen A."/>
            <person name="He G."/>
            <person name="Yan M."/>
            <person name="Ng V."/>
            <person name="Cullen D."/>
            <person name="Martin F."/>
            <person name="Rosso M.-N."/>
            <person name="Henrissat B."/>
            <person name="Hibbett D."/>
            <person name="Martinez A.T."/>
            <person name="Grigoriev I.V."/>
        </authorList>
    </citation>
    <scope>NUCLEOTIDE SEQUENCE</scope>
    <source>
        <strain evidence="6">CBS 247.69</strain>
    </source>
</reference>
<evidence type="ECO:0008006" key="8">
    <source>
        <dbReference type="Google" id="ProtNLM"/>
    </source>
</evidence>
<evidence type="ECO:0000256" key="5">
    <source>
        <dbReference type="SAM" id="Phobius"/>
    </source>
</evidence>
<protein>
    <recommendedName>
        <fullName evidence="8">DUF423-domain-containing protein</fullName>
    </recommendedName>
</protein>
<evidence type="ECO:0000313" key="6">
    <source>
        <dbReference type="EMBL" id="KAF9460793.1"/>
    </source>
</evidence>
<dbReference type="Proteomes" id="UP000807353">
    <property type="component" value="Unassembled WGS sequence"/>
</dbReference>
<proteinExistence type="predicted"/>
<dbReference type="OrthoDB" id="269173at2759"/>
<comment type="caution">
    <text evidence="6">The sequence shown here is derived from an EMBL/GenBank/DDBJ whole genome shotgun (WGS) entry which is preliminary data.</text>
</comment>
<keyword evidence="3 5" id="KW-1133">Transmembrane helix</keyword>
<feature type="transmembrane region" description="Helical" evidence="5">
    <location>
        <begin position="86"/>
        <end position="107"/>
    </location>
</feature>
<comment type="subcellular location">
    <subcellularLocation>
        <location evidence="1">Membrane</location>
        <topology evidence="1">Multi-pass membrane protein</topology>
    </subcellularLocation>
</comment>
<dbReference type="EMBL" id="MU150293">
    <property type="protein sequence ID" value="KAF9460793.1"/>
    <property type="molecule type" value="Genomic_DNA"/>
</dbReference>
<evidence type="ECO:0000256" key="4">
    <source>
        <dbReference type="ARBA" id="ARBA00023136"/>
    </source>
</evidence>
<gene>
    <name evidence="6" type="ORF">BDZ94DRAFT_1222392</name>
</gene>
<feature type="transmembrane region" description="Helical" evidence="5">
    <location>
        <begin position="21"/>
        <end position="41"/>
    </location>
</feature>
<keyword evidence="7" id="KW-1185">Reference proteome</keyword>
<keyword evidence="2 5" id="KW-0812">Transmembrane</keyword>
<name>A0A9P6CHD6_9AGAR</name>
<dbReference type="PANTHER" id="PTHR43461:SF1">
    <property type="entry name" value="TRANSMEMBRANE PROTEIN 256"/>
    <property type="match status" value="1"/>
</dbReference>
<accession>A0A9P6CHD6</accession>
<dbReference type="AlphaFoldDB" id="A0A9P6CHD6"/>
<evidence type="ECO:0000256" key="3">
    <source>
        <dbReference type="ARBA" id="ARBA00022989"/>
    </source>
</evidence>